<evidence type="ECO:0000313" key="10">
    <source>
        <dbReference type="EMBL" id="EIM57390.1"/>
    </source>
</evidence>
<keyword evidence="8" id="KW-0472">Membrane</keyword>
<dbReference type="HOGENOM" id="CLU_569552_0_0_9"/>
<gene>
    <name evidence="10" type="ORF">EubceDRAFT1_1601</name>
</gene>
<keyword evidence="2" id="KW-0808">Transferase</keyword>
<keyword evidence="8" id="KW-0812">Transmembrane</keyword>
<dbReference type="InterPro" id="IPR038063">
    <property type="entry name" value="Transpep_catalytic_dom"/>
</dbReference>
<keyword evidence="11" id="KW-1185">Reference proteome</keyword>
<dbReference type="InterPro" id="IPR005490">
    <property type="entry name" value="LD_TPept_cat_dom"/>
</dbReference>
<dbReference type="CDD" id="cd16913">
    <property type="entry name" value="YkuD_like"/>
    <property type="match status" value="1"/>
</dbReference>
<dbReference type="GO" id="GO:0018104">
    <property type="term" value="P:peptidoglycan-protein cross-linking"/>
    <property type="evidence" value="ECO:0007669"/>
    <property type="project" value="TreeGrafter"/>
</dbReference>
<dbReference type="EMBL" id="CM001487">
    <property type="protein sequence ID" value="EIM57390.1"/>
    <property type="molecule type" value="Genomic_DNA"/>
</dbReference>
<dbReference type="GO" id="GO:0016740">
    <property type="term" value="F:transferase activity"/>
    <property type="evidence" value="ECO:0007669"/>
    <property type="project" value="UniProtKB-KW"/>
</dbReference>
<reference evidence="10 11" key="2">
    <citation type="submission" date="2012-02" db="EMBL/GenBank/DDBJ databases">
        <title>Improved High-Quality Draft sequence of Eubacterium cellulosolvens 6.</title>
        <authorList>
            <consortium name="US DOE Joint Genome Institute"/>
            <person name="Lucas S."/>
            <person name="Han J."/>
            <person name="Lapidus A."/>
            <person name="Cheng J.-F."/>
            <person name="Goodwin L."/>
            <person name="Pitluck S."/>
            <person name="Peters L."/>
            <person name="Mikhailova N."/>
            <person name="Gu W."/>
            <person name="Detter J.C."/>
            <person name="Han C."/>
            <person name="Tapia R."/>
            <person name="Land M."/>
            <person name="Hauser L."/>
            <person name="Kyrpides N."/>
            <person name="Ivanova N."/>
            <person name="Pagani I."/>
            <person name="Johnson E."/>
            <person name="Mukhopadhyay B."/>
            <person name="Anderson I."/>
            <person name="Woyke T."/>
        </authorList>
    </citation>
    <scope>NUCLEOTIDE SEQUENCE [LARGE SCALE GENOMIC DNA]</scope>
    <source>
        <strain evidence="10 11">6</strain>
    </source>
</reference>
<accession>I5AUB7</accession>
<evidence type="ECO:0000256" key="8">
    <source>
        <dbReference type="SAM" id="Phobius"/>
    </source>
</evidence>
<keyword evidence="8" id="KW-1133">Transmembrane helix</keyword>
<feature type="region of interest" description="Disordered" evidence="7">
    <location>
        <begin position="381"/>
        <end position="479"/>
    </location>
</feature>
<dbReference type="PROSITE" id="PS52029">
    <property type="entry name" value="LD_TPASE"/>
    <property type="match status" value="1"/>
</dbReference>
<keyword evidence="3 6" id="KW-0133">Cell shape</keyword>
<comment type="pathway">
    <text evidence="1 6">Cell wall biogenesis; peptidoglycan biosynthesis.</text>
</comment>
<dbReference type="PANTHER" id="PTHR30582">
    <property type="entry name" value="L,D-TRANSPEPTIDASE"/>
    <property type="match status" value="1"/>
</dbReference>
<feature type="compositionally biased region" description="Basic and acidic residues" evidence="7">
    <location>
        <begin position="438"/>
        <end position="452"/>
    </location>
</feature>
<dbReference type="Gene3D" id="3.10.20.800">
    <property type="match status" value="1"/>
</dbReference>
<feature type="compositionally biased region" description="Low complexity" evidence="7">
    <location>
        <begin position="417"/>
        <end position="437"/>
    </location>
</feature>
<feature type="active site" description="Nucleophile" evidence="6">
    <location>
        <position position="331"/>
    </location>
</feature>
<dbReference type="Proteomes" id="UP000005753">
    <property type="component" value="Chromosome"/>
</dbReference>
<dbReference type="SUPFAM" id="SSF141523">
    <property type="entry name" value="L,D-transpeptidase catalytic domain-like"/>
    <property type="match status" value="1"/>
</dbReference>
<dbReference type="GO" id="GO:0005576">
    <property type="term" value="C:extracellular region"/>
    <property type="evidence" value="ECO:0007669"/>
    <property type="project" value="TreeGrafter"/>
</dbReference>
<keyword evidence="4 6" id="KW-0573">Peptidoglycan synthesis</keyword>
<evidence type="ECO:0000259" key="9">
    <source>
        <dbReference type="PROSITE" id="PS52029"/>
    </source>
</evidence>
<evidence type="ECO:0000256" key="4">
    <source>
        <dbReference type="ARBA" id="ARBA00022984"/>
    </source>
</evidence>
<feature type="region of interest" description="Disordered" evidence="7">
    <location>
        <begin position="56"/>
        <end position="80"/>
    </location>
</feature>
<feature type="domain" description="L,D-TPase catalytic" evidence="9">
    <location>
        <begin position="228"/>
        <end position="355"/>
    </location>
</feature>
<dbReference type="GO" id="GO:0071972">
    <property type="term" value="F:peptidoglycan L,D-transpeptidase activity"/>
    <property type="evidence" value="ECO:0007669"/>
    <property type="project" value="TreeGrafter"/>
</dbReference>
<name>I5AUB7_EUBC6</name>
<keyword evidence="5 6" id="KW-0961">Cell wall biogenesis/degradation</keyword>
<dbReference type="SUPFAM" id="SSF143985">
    <property type="entry name" value="L,D-transpeptidase pre-catalytic domain-like"/>
    <property type="match status" value="1"/>
</dbReference>
<evidence type="ECO:0000256" key="1">
    <source>
        <dbReference type="ARBA" id="ARBA00004752"/>
    </source>
</evidence>
<feature type="transmembrane region" description="Helical" evidence="8">
    <location>
        <begin position="24"/>
        <end position="45"/>
    </location>
</feature>
<protein>
    <recommendedName>
        <fullName evidence="9">L,D-TPase catalytic domain-containing protein</fullName>
    </recommendedName>
</protein>
<dbReference type="Gene3D" id="2.40.440.10">
    <property type="entry name" value="L,D-transpeptidase catalytic domain-like"/>
    <property type="match status" value="1"/>
</dbReference>
<evidence type="ECO:0000256" key="2">
    <source>
        <dbReference type="ARBA" id="ARBA00022679"/>
    </source>
</evidence>
<reference evidence="10 11" key="1">
    <citation type="submission" date="2010-08" db="EMBL/GenBank/DDBJ databases">
        <authorList>
            <consortium name="US DOE Joint Genome Institute (JGI-PGF)"/>
            <person name="Lucas S."/>
            <person name="Copeland A."/>
            <person name="Lapidus A."/>
            <person name="Cheng J.-F."/>
            <person name="Bruce D."/>
            <person name="Goodwin L."/>
            <person name="Pitluck S."/>
            <person name="Land M.L."/>
            <person name="Hauser L."/>
            <person name="Chang Y.-J."/>
            <person name="Anderson I.J."/>
            <person name="Johnson E."/>
            <person name="Mulhopadhyay B."/>
            <person name="Kyrpides N."/>
            <person name="Woyke T.J."/>
        </authorList>
    </citation>
    <scope>NUCLEOTIDE SEQUENCE [LARGE SCALE GENOMIC DNA]</scope>
    <source>
        <strain evidence="10 11">6</strain>
    </source>
</reference>
<dbReference type="InterPro" id="IPR050979">
    <property type="entry name" value="LD-transpeptidase"/>
</dbReference>
<dbReference type="GO" id="GO:0008360">
    <property type="term" value="P:regulation of cell shape"/>
    <property type="evidence" value="ECO:0007669"/>
    <property type="project" value="UniProtKB-UniRule"/>
</dbReference>
<dbReference type="UniPathway" id="UPA00219"/>
<dbReference type="PANTHER" id="PTHR30582:SF33">
    <property type="entry name" value="EXPORTED PROTEIN"/>
    <property type="match status" value="1"/>
</dbReference>
<dbReference type="GO" id="GO:0071555">
    <property type="term" value="P:cell wall organization"/>
    <property type="evidence" value="ECO:0007669"/>
    <property type="project" value="UniProtKB-UniRule"/>
</dbReference>
<evidence type="ECO:0000313" key="11">
    <source>
        <dbReference type="Proteomes" id="UP000005753"/>
    </source>
</evidence>
<evidence type="ECO:0000256" key="3">
    <source>
        <dbReference type="ARBA" id="ARBA00022960"/>
    </source>
</evidence>
<sequence>MSENNSGSESKEQSTSGKVDGSSVANAVIIFCALVLAVAGVCIVLKSKYETNAAATTDPKAATAPAEAGSSASSAASNTGTATAGTVNANGIDPAVLAAHPELNASVTYQLPGGEQTLDGKTMIGWLVPNGDGTYTRDEATWNQNLSNYVAEMAGSVDTLNKERTFHATGLGDVTLNTGGYYGWVVDQNTEIARLSSDIESGNTVTREPAYSSREVATAANNCGIGQSYAEIDLSRQHLWIYQDGALVFETDIVSGQMDEAHYTPEGVYLLLNKEKDAVLKGDQLPDGSRTYEQPVSYWMPITHSGIGLHDASWKNVFGGLEYINNGSHGCINLPPDVAGTVYELITMSMPIVIYYSQPYELREAPESALEQYYKRKEDEARAAGADTNSEAFTDADGDGIPDNISYTDADGDDIPDAPAGETTPAATASSSAPETGGKTDDTAADKNDPKKLYPVCDNGLCDTDGNGVGDTDPSLLGY</sequence>
<evidence type="ECO:0000256" key="7">
    <source>
        <dbReference type="SAM" id="MobiDB-lite"/>
    </source>
</evidence>
<dbReference type="AlphaFoldDB" id="I5AUB7"/>
<dbReference type="InterPro" id="IPR038054">
    <property type="entry name" value="LD_TPept-like_central_sf"/>
</dbReference>
<organism evidence="10 11">
    <name type="scientific">Eubacterium cellulosolvens (strain ATCC 43171 / JCM 9499 / 6)</name>
    <name type="common">Cillobacterium cellulosolvens</name>
    <dbReference type="NCBI Taxonomy" id="633697"/>
    <lineage>
        <taxon>Bacteria</taxon>
        <taxon>Bacillati</taxon>
        <taxon>Bacillota</taxon>
        <taxon>Clostridia</taxon>
        <taxon>Eubacteriales</taxon>
        <taxon>Eubacteriaceae</taxon>
        <taxon>Eubacterium</taxon>
    </lineage>
</organism>
<feature type="active site" description="Proton donor/acceptor" evidence="6">
    <location>
        <position position="310"/>
    </location>
</feature>
<evidence type="ECO:0000256" key="5">
    <source>
        <dbReference type="ARBA" id="ARBA00023316"/>
    </source>
</evidence>
<proteinExistence type="predicted"/>
<evidence type="ECO:0000256" key="6">
    <source>
        <dbReference type="PROSITE-ProRule" id="PRU01373"/>
    </source>
</evidence>
<dbReference type="OrthoDB" id="3176960at2"/>
<dbReference type="Pfam" id="PF03734">
    <property type="entry name" value="YkuD"/>
    <property type="match status" value="1"/>
</dbReference>
<dbReference type="eggNOG" id="COG1376">
    <property type="taxonomic scope" value="Bacteria"/>
</dbReference>